<evidence type="ECO:0000313" key="12">
    <source>
        <dbReference type="EMBL" id="GBG26806.1"/>
    </source>
</evidence>
<keyword evidence="4 11" id="KW-0853">WD repeat</keyword>
<sequence length="636" mass="68636">MPKPDELELVSALGFAGSVSSGLVAHPDGEHIIYPLGSTVVVKNTKTGKQNFLHSHTDVITTIALSPDGTKIASGQRTHLGFKAKAVLWDFAAAALGEADATLLELPAFHTGKVQSLSFSPSSKYLASLGGADDNKLAIWNTETGGKVGFAPAASESALTVRFFNGTDEKLVTAGYHHVRRWTIDFQAEKLEHVEANMGTLRRIFKCIAVAEDDAVAYCGTSTGDILAIALTPRIPNFQQAGNELFRKGIRAITFVRAPNGQPQIIAGCGNGSVVALCAKTLKKVGAGSVLGEATSVAPVRASPSDRVTQMYIGTSESNTYFCTDVGSLKDSIQLRSSCHFHPINDVAFLEGLDAVFVTSSHNDIRVWNARKHQELLRIQVPNVTCNAVALPKSGDLILSGWDDGKIRAFKPVSGKLEFVINDAHPNGVTALSVTHNCQTIISGGQEGAVRFWDMRSRKMKASLKEHKGPVTSISVRADDKECISSSDDGSCIQWDLISHRRAQAMFAQTMFKNALYHPDESQVLTCGSDRKLTYWDAFDGTAIRILEASQHQINALDVDREGDCFVAAGNGCQVKVFSYDEGDLVAQGDGHSGAINAVRISPDQRRLVSVGDEGAIFVWSYPRLDLRAEEEAKYK</sequence>
<keyword evidence="6 12" id="KW-0282">Flagellum</keyword>
<name>A0A2R5G6X4_9STRA</name>
<evidence type="ECO:0000256" key="8">
    <source>
        <dbReference type="ARBA" id="ARBA00023273"/>
    </source>
</evidence>
<reference evidence="12 13" key="1">
    <citation type="submission" date="2017-12" db="EMBL/GenBank/DDBJ databases">
        <title>Sequencing, de novo assembly and annotation of complete genome of a new Thraustochytrid species, strain FCC1311.</title>
        <authorList>
            <person name="Sedici K."/>
            <person name="Godart F."/>
            <person name="Aiese Cigliano R."/>
            <person name="Sanseverino W."/>
            <person name="Barakat M."/>
            <person name="Ortet P."/>
            <person name="Marechal E."/>
            <person name="Cagnac O."/>
            <person name="Amato A."/>
        </authorList>
    </citation>
    <scope>NUCLEOTIDE SEQUENCE [LARGE SCALE GENOMIC DNA]</scope>
</reference>
<evidence type="ECO:0000256" key="11">
    <source>
        <dbReference type="PROSITE-ProRule" id="PRU00221"/>
    </source>
</evidence>
<comment type="caution">
    <text evidence="12">The sequence shown here is derived from an EMBL/GenBank/DDBJ whole genome shotgun (WGS) entry which is preliminary data.</text>
</comment>
<evidence type="ECO:0000256" key="9">
    <source>
        <dbReference type="ARBA" id="ARBA00029456"/>
    </source>
</evidence>
<dbReference type="InterPro" id="IPR050630">
    <property type="entry name" value="WD_repeat_EMAP"/>
</dbReference>
<evidence type="ECO:0000256" key="10">
    <source>
        <dbReference type="ARBA" id="ARBA00029552"/>
    </source>
</evidence>
<keyword evidence="7" id="KW-0969">Cilium</keyword>
<dbReference type="OrthoDB" id="6252103at2759"/>
<dbReference type="InterPro" id="IPR015943">
    <property type="entry name" value="WD40/YVTN_repeat-like_dom_sf"/>
</dbReference>
<dbReference type="InterPro" id="IPR011047">
    <property type="entry name" value="Quinoprotein_ADH-like_sf"/>
</dbReference>
<keyword evidence="8" id="KW-0966">Cell projection</keyword>
<protein>
    <recommendedName>
        <fullName evidence="10">Cilia- and flagella-associated protein 52</fullName>
    </recommendedName>
</protein>
<feature type="repeat" description="WD" evidence="11">
    <location>
        <begin position="589"/>
        <end position="621"/>
    </location>
</feature>
<gene>
    <name evidence="12" type="ORF">FCC1311_030282</name>
</gene>
<evidence type="ECO:0000256" key="1">
    <source>
        <dbReference type="ARBA" id="ARBA00004230"/>
    </source>
</evidence>
<dbReference type="PANTHER" id="PTHR13720">
    <property type="entry name" value="WD-40 REPEAT PROTEIN"/>
    <property type="match status" value="1"/>
</dbReference>
<dbReference type="PROSITE" id="PS50082">
    <property type="entry name" value="WD_REPEATS_2"/>
    <property type="match status" value="3"/>
</dbReference>
<dbReference type="Proteomes" id="UP000241890">
    <property type="component" value="Unassembled WGS sequence"/>
</dbReference>
<evidence type="ECO:0000256" key="6">
    <source>
        <dbReference type="ARBA" id="ARBA00022846"/>
    </source>
</evidence>
<dbReference type="Gene3D" id="2.130.10.10">
    <property type="entry name" value="YVTN repeat-like/Quinoprotein amine dehydrogenase"/>
    <property type="match status" value="3"/>
</dbReference>
<organism evidence="12 13">
    <name type="scientific">Hondaea fermentalgiana</name>
    <dbReference type="NCBI Taxonomy" id="2315210"/>
    <lineage>
        <taxon>Eukaryota</taxon>
        <taxon>Sar</taxon>
        <taxon>Stramenopiles</taxon>
        <taxon>Bigyra</taxon>
        <taxon>Labyrinthulomycetes</taxon>
        <taxon>Thraustochytrida</taxon>
        <taxon>Thraustochytriidae</taxon>
        <taxon>Hondaea</taxon>
    </lineage>
</organism>
<accession>A0A2R5G6X4</accession>
<feature type="repeat" description="WD" evidence="11">
    <location>
        <begin position="422"/>
        <end position="463"/>
    </location>
</feature>
<evidence type="ECO:0000256" key="3">
    <source>
        <dbReference type="ARBA" id="ARBA00022490"/>
    </source>
</evidence>
<dbReference type="InParanoid" id="A0A2R5G6X4"/>
<dbReference type="FunFam" id="2.130.10.10:FF:001320">
    <property type="entry name" value="Predicted protein"/>
    <property type="match status" value="1"/>
</dbReference>
<dbReference type="CDD" id="cd00200">
    <property type="entry name" value="WD40"/>
    <property type="match status" value="1"/>
</dbReference>
<dbReference type="InterPro" id="IPR036322">
    <property type="entry name" value="WD40_repeat_dom_sf"/>
</dbReference>
<evidence type="ECO:0000256" key="2">
    <source>
        <dbReference type="ARBA" id="ARBA00004496"/>
    </source>
</evidence>
<dbReference type="FunCoup" id="A0A2R5G6X4">
    <property type="interactions" value="5"/>
</dbReference>
<comment type="similarity">
    <text evidence="9">Belongs to the CFAP52 family.</text>
</comment>
<proteinExistence type="inferred from homology"/>
<keyword evidence="5" id="KW-0677">Repeat</keyword>
<dbReference type="InterPro" id="IPR001680">
    <property type="entry name" value="WD40_rpt"/>
</dbReference>
<dbReference type="SMART" id="SM00320">
    <property type="entry name" value="WD40"/>
    <property type="match status" value="9"/>
</dbReference>
<dbReference type="GO" id="GO:0005930">
    <property type="term" value="C:axoneme"/>
    <property type="evidence" value="ECO:0007669"/>
    <property type="project" value="UniProtKB-ARBA"/>
</dbReference>
<dbReference type="PROSITE" id="PS50294">
    <property type="entry name" value="WD_REPEATS_REGION"/>
    <property type="match status" value="2"/>
</dbReference>
<comment type="subcellular location">
    <subcellularLocation>
        <location evidence="1">Cell projection</location>
        <location evidence="1">Cilium</location>
        <location evidence="1">Flagellum</location>
    </subcellularLocation>
    <subcellularLocation>
        <location evidence="2">Cytoplasm</location>
    </subcellularLocation>
</comment>
<evidence type="ECO:0000256" key="7">
    <source>
        <dbReference type="ARBA" id="ARBA00023069"/>
    </source>
</evidence>
<dbReference type="EMBL" id="BEYU01000024">
    <property type="protein sequence ID" value="GBG26806.1"/>
    <property type="molecule type" value="Genomic_DNA"/>
</dbReference>
<keyword evidence="3" id="KW-0963">Cytoplasm</keyword>
<dbReference type="AlphaFoldDB" id="A0A2R5G6X4"/>
<evidence type="ECO:0000256" key="4">
    <source>
        <dbReference type="ARBA" id="ARBA00022574"/>
    </source>
</evidence>
<feature type="repeat" description="WD" evidence="11">
    <location>
        <begin position="464"/>
        <end position="505"/>
    </location>
</feature>
<dbReference type="PANTHER" id="PTHR13720:SF14">
    <property type="entry name" value="CILIA- AND FLAGELLA-ASSOCIATED PROTEIN 52"/>
    <property type="match status" value="1"/>
</dbReference>
<evidence type="ECO:0000256" key="5">
    <source>
        <dbReference type="ARBA" id="ARBA00022737"/>
    </source>
</evidence>
<dbReference type="PROSITE" id="PS00678">
    <property type="entry name" value="WD_REPEATS_1"/>
    <property type="match status" value="1"/>
</dbReference>
<dbReference type="GO" id="GO:0031514">
    <property type="term" value="C:motile cilium"/>
    <property type="evidence" value="ECO:0007669"/>
    <property type="project" value="UniProtKB-SubCell"/>
</dbReference>
<dbReference type="SUPFAM" id="SSF50978">
    <property type="entry name" value="WD40 repeat-like"/>
    <property type="match status" value="2"/>
</dbReference>
<dbReference type="InterPro" id="IPR019775">
    <property type="entry name" value="WD40_repeat_CS"/>
</dbReference>
<keyword evidence="13" id="KW-1185">Reference proteome</keyword>
<evidence type="ECO:0000313" key="13">
    <source>
        <dbReference type="Proteomes" id="UP000241890"/>
    </source>
</evidence>
<dbReference type="Pfam" id="PF00400">
    <property type="entry name" value="WD40"/>
    <property type="match status" value="5"/>
</dbReference>
<dbReference type="SUPFAM" id="SSF50998">
    <property type="entry name" value="Quinoprotein alcohol dehydrogenase-like"/>
    <property type="match status" value="1"/>
</dbReference>